<sequence>MWIEAVFDQARDLKLSNRCNGLRMQHRCSEVRKLHRLLIAKGFQKTRIIDQTRIAVINSIHIRPDFTTIRT</sequence>
<accession>A0A655ZSN5</accession>
<dbReference type="Proteomes" id="UP000041770">
    <property type="component" value="Unassembled WGS sequence"/>
</dbReference>
<dbReference type="AlphaFoldDB" id="A0A655ZSN5"/>
<evidence type="ECO:0000313" key="2">
    <source>
        <dbReference type="Proteomes" id="UP000041770"/>
    </source>
</evidence>
<name>A0A655ZSN5_VIBCL</name>
<evidence type="ECO:0000313" key="1">
    <source>
        <dbReference type="EMBL" id="CSC79040.1"/>
    </source>
</evidence>
<protein>
    <submittedName>
        <fullName evidence="1">Uncharacterized protein</fullName>
    </submittedName>
</protein>
<reference evidence="1 2" key="1">
    <citation type="submission" date="2015-07" db="EMBL/GenBank/DDBJ databases">
        <authorList>
            <consortium name="Pathogen Informatics"/>
        </authorList>
    </citation>
    <scope>NUCLEOTIDE SEQUENCE [LARGE SCALE GENOMIC DNA]</scope>
    <source>
        <strain evidence="1 2">A316</strain>
    </source>
</reference>
<proteinExistence type="predicted"/>
<organism evidence="1 2">
    <name type="scientific">Vibrio cholerae</name>
    <dbReference type="NCBI Taxonomy" id="666"/>
    <lineage>
        <taxon>Bacteria</taxon>
        <taxon>Pseudomonadati</taxon>
        <taxon>Pseudomonadota</taxon>
        <taxon>Gammaproteobacteria</taxon>
        <taxon>Vibrionales</taxon>
        <taxon>Vibrionaceae</taxon>
        <taxon>Vibrio</taxon>
    </lineage>
</organism>
<gene>
    <name evidence="1" type="ORF">ERS013200_02287</name>
</gene>
<dbReference type="EMBL" id="CWQY01000014">
    <property type="protein sequence ID" value="CSC79040.1"/>
    <property type="molecule type" value="Genomic_DNA"/>
</dbReference>